<dbReference type="EMBL" id="PDJZ01000006">
    <property type="protein sequence ID" value="RXJ84070.1"/>
    <property type="molecule type" value="Genomic_DNA"/>
</dbReference>
<gene>
    <name evidence="2" type="ORF">CRU90_06620</name>
</gene>
<evidence type="ECO:0000256" key="1">
    <source>
        <dbReference type="SAM" id="Phobius"/>
    </source>
</evidence>
<evidence type="ECO:0008006" key="4">
    <source>
        <dbReference type="Google" id="ProtNLM"/>
    </source>
</evidence>
<protein>
    <recommendedName>
        <fullName evidence="4">SHOCT domain-containing protein</fullName>
    </recommendedName>
</protein>
<accession>A0A4Q0ZE94</accession>
<dbReference type="OrthoDB" id="5347439at2"/>
<organism evidence="2 3">
    <name type="scientific">Arcobacter cloacae</name>
    <dbReference type="NCBI Taxonomy" id="1054034"/>
    <lineage>
        <taxon>Bacteria</taxon>
        <taxon>Pseudomonadati</taxon>
        <taxon>Campylobacterota</taxon>
        <taxon>Epsilonproteobacteria</taxon>
        <taxon>Campylobacterales</taxon>
        <taxon>Arcobacteraceae</taxon>
        <taxon>Arcobacter</taxon>
    </lineage>
</organism>
<evidence type="ECO:0000313" key="3">
    <source>
        <dbReference type="Proteomes" id="UP000290870"/>
    </source>
</evidence>
<keyword evidence="1" id="KW-1133">Transmembrane helix</keyword>
<sequence length="235" mass="27226">MSIRTSYGDYKNIFNCYNLKIDGSERFLKKIKIYETFSKVILIIILAFAAILFYDLVTNNKKEAESLGFVFVLILIFGSLLRFIFNEIKRANISKLDNLIFNNFLIKQIKIFYTFEELKNFTYEKIEHITTKLVNSRNANQTIIDLSFMAFEKKAEGIIISSNSQSSLTVGTIGKRTGGSINTHIINSTEAILIKNIKTNENTNQTKDLNYWFELKEKGAITQEEYEIKKKDFLK</sequence>
<reference evidence="2 3" key="1">
    <citation type="submission" date="2017-10" db="EMBL/GenBank/DDBJ databases">
        <title>Genomics of the genus Arcobacter.</title>
        <authorList>
            <person name="Perez-Cataluna A."/>
            <person name="Figueras M.J."/>
        </authorList>
    </citation>
    <scope>NUCLEOTIDE SEQUENCE [LARGE SCALE GENOMIC DNA]</scope>
    <source>
        <strain evidence="2 3">F26</strain>
    </source>
</reference>
<dbReference type="Proteomes" id="UP000290870">
    <property type="component" value="Unassembled WGS sequence"/>
</dbReference>
<keyword evidence="1" id="KW-0812">Transmembrane</keyword>
<evidence type="ECO:0000313" key="2">
    <source>
        <dbReference type="EMBL" id="RXJ84070.1"/>
    </source>
</evidence>
<dbReference type="RefSeq" id="WP_128986500.1">
    <property type="nucleotide sequence ID" value="NZ_PDJZ01000006.1"/>
</dbReference>
<name>A0A4Q0ZE94_9BACT</name>
<feature type="transmembrane region" description="Helical" evidence="1">
    <location>
        <begin position="36"/>
        <end position="54"/>
    </location>
</feature>
<comment type="caution">
    <text evidence="2">The sequence shown here is derived from an EMBL/GenBank/DDBJ whole genome shotgun (WGS) entry which is preliminary data.</text>
</comment>
<dbReference type="AlphaFoldDB" id="A0A4Q0ZE94"/>
<keyword evidence="1" id="KW-0472">Membrane</keyword>
<feature type="transmembrane region" description="Helical" evidence="1">
    <location>
        <begin position="66"/>
        <end position="85"/>
    </location>
</feature>
<proteinExistence type="predicted"/>